<keyword evidence="5 9" id="KW-0663">Pyridoxal phosphate</keyword>
<comment type="subunit">
    <text evidence="4 9">Homotetramer.</text>
</comment>
<dbReference type="InterPro" id="IPR015421">
    <property type="entry name" value="PyrdxlP-dep_Trfase_major"/>
</dbReference>
<accession>A0A7C9VBW8</accession>
<evidence type="ECO:0000259" key="11">
    <source>
        <dbReference type="Pfam" id="PF01212"/>
    </source>
</evidence>
<keyword evidence="13" id="KW-1185">Reference proteome</keyword>
<organism evidence="12 13">
    <name type="scientific">Mesorhizobium zhangyense</name>
    <dbReference type="NCBI Taxonomy" id="1776730"/>
    <lineage>
        <taxon>Bacteria</taxon>
        <taxon>Pseudomonadati</taxon>
        <taxon>Pseudomonadota</taxon>
        <taxon>Alphaproteobacteria</taxon>
        <taxon>Hyphomicrobiales</taxon>
        <taxon>Phyllobacteriaceae</taxon>
        <taxon>Mesorhizobium</taxon>
    </lineage>
</organism>
<sequence>MKRIPEPFRIKMVEPIRMTEQPYREVALREAGFNPFLLRSEDVYIDLLTDSGTGAMSDRQWAGMMLGDEAYAGSRNYYRLADTIERLFGYPYTIPTHQGRGAEQILFPEMVKRRGSATPVFLSNYHFDTTKAHVEIAGAKAINVLTKSALDTAKHDDWKGNFDLAELLHAIEIHGRQNVAGIIATITCNSAGGQPMSMANLRTVSGYAREMGIPMIIDATRFAENAWFIKQREVGYAERSIRDIVREMMCYGDMLTLSAKKDGLVNIGGFCAFRQDEDLFRAVQTRCVPMEGFITYGGLAGRDMEAVAIGLEEAVESDYLAYRIGQVAYLGERLRNAGVPIQYPTGGHAVFVDAAAILPHVRPEQFPAHALACELYIESGVRAVEIGSLMLGRDPKTGEQEVSPLELLRLTIPRRVYTNDHMDYIADALIAVAARAESIKGLDFEYEPPILRHFTARFRWADTAPAASNKELVSA</sequence>
<evidence type="ECO:0000256" key="4">
    <source>
        <dbReference type="ARBA" id="ARBA00011881"/>
    </source>
</evidence>
<protein>
    <recommendedName>
        <fullName evidence="9">Tryptophanase</fullName>
        <ecNumber evidence="9">4.1.99.1</ecNumber>
    </recommendedName>
    <alternativeName>
        <fullName evidence="9">L-tryptophan indole-lyase</fullName>
        <shortName evidence="9">TNase</shortName>
    </alternativeName>
</protein>
<evidence type="ECO:0000256" key="10">
    <source>
        <dbReference type="PIRSR" id="PIRSR611166-50"/>
    </source>
</evidence>
<comment type="cofactor">
    <cofactor evidence="1 9 10">
        <name>pyridoxal 5'-phosphate</name>
        <dbReference type="ChEBI" id="CHEBI:597326"/>
    </cofactor>
</comment>
<evidence type="ECO:0000256" key="9">
    <source>
        <dbReference type="HAMAP-Rule" id="MF_00544"/>
    </source>
</evidence>
<evidence type="ECO:0000256" key="2">
    <source>
        <dbReference type="ARBA" id="ARBA00004662"/>
    </source>
</evidence>
<dbReference type="HAMAP" id="MF_00544">
    <property type="entry name" value="Tryptophanase"/>
    <property type="match status" value="1"/>
</dbReference>
<dbReference type="Gene3D" id="3.40.640.10">
    <property type="entry name" value="Type I PLP-dependent aspartate aminotransferase-like (Major domain)"/>
    <property type="match status" value="1"/>
</dbReference>
<evidence type="ECO:0000256" key="7">
    <source>
        <dbReference type="ARBA" id="ARBA00023239"/>
    </source>
</evidence>
<proteinExistence type="inferred from homology"/>
<dbReference type="UniPathway" id="UPA00332">
    <property type="reaction ID" value="UER00452"/>
</dbReference>
<dbReference type="PIRSF" id="PIRSF001386">
    <property type="entry name" value="Trpase"/>
    <property type="match status" value="1"/>
</dbReference>
<dbReference type="RefSeq" id="WP_165117288.1">
    <property type="nucleotide sequence ID" value="NZ_JAAKZG010000004.1"/>
</dbReference>
<comment type="catalytic activity">
    <reaction evidence="8 9">
        <text>L-tryptophan + H2O = indole + pyruvate + NH4(+)</text>
        <dbReference type="Rhea" id="RHEA:19553"/>
        <dbReference type="ChEBI" id="CHEBI:15361"/>
        <dbReference type="ChEBI" id="CHEBI:15377"/>
        <dbReference type="ChEBI" id="CHEBI:16881"/>
        <dbReference type="ChEBI" id="CHEBI:28938"/>
        <dbReference type="ChEBI" id="CHEBI:57912"/>
        <dbReference type="EC" id="4.1.99.1"/>
    </reaction>
</comment>
<dbReference type="EMBL" id="JAAKZG010000004">
    <property type="protein sequence ID" value="NGN41649.1"/>
    <property type="molecule type" value="Genomic_DNA"/>
</dbReference>
<evidence type="ECO:0000256" key="5">
    <source>
        <dbReference type="ARBA" id="ARBA00022898"/>
    </source>
</evidence>
<evidence type="ECO:0000256" key="6">
    <source>
        <dbReference type="ARBA" id="ARBA00023079"/>
    </source>
</evidence>
<evidence type="ECO:0000313" key="12">
    <source>
        <dbReference type="EMBL" id="NGN41649.1"/>
    </source>
</evidence>
<dbReference type="Proteomes" id="UP000481252">
    <property type="component" value="Unassembled WGS sequence"/>
</dbReference>
<comment type="pathway">
    <text evidence="2 9">Amino-acid degradation; L-tryptophan degradation via pyruvate pathway; indole and pyruvate from L-tryptophan: step 1/1.</text>
</comment>
<dbReference type="InterPro" id="IPR013440">
    <property type="entry name" value="TNase"/>
</dbReference>
<dbReference type="GO" id="GO:0009034">
    <property type="term" value="F:tryptophanase activity"/>
    <property type="evidence" value="ECO:0007669"/>
    <property type="project" value="UniProtKB-UniRule"/>
</dbReference>
<dbReference type="InterPro" id="IPR001597">
    <property type="entry name" value="ArAA_b-elim_lyase/Thr_aldolase"/>
</dbReference>
<evidence type="ECO:0000256" key="1">
    <source>
        <dbReference type="ARBA" id="ARBA00001933"/>
    </source>
</evidence>
<dbReference type="InterPro" id="IPR011166">
    <property type="entry name" value="Beta-eliminating_lyase"/>
</dbReference>
<dbReference type="NCBIfam" id="NF009709">
    <property type="entry name" value="PRK13238.1"/>
    <property type="match status" value="1"/>
</dbReference>
<name>A0A7C9VBW8_9HYPH</name>
<dbReference type="AlphaFoldDB" id="A0A7C9VBW8"/>
<feature type="domain" description="Aromatic amino acid beta-eliminating lyase/threonine aldolase" evidence="11">
    <location>
        <begin position="46"/>
        <end position="427"/>
    </location>
</feature>
<gene>
    <name evidence="9" type="primary">tnaA</name>
    <name evidence="12" type="ORF">G6N74_11260</name>
</gene>
<dbReference type="InterPro" id="IPR015422">
    <property type="entry name" value="PyrdxlP-dep_Trfase_small"/>
</dbReference>
<evidence type="ECO:0000313" key="13">
    <source>
        <dbReference type="Proteomes" id="UP000481252"/>
    </source>
</evidence>
<comment type="similarity">
    <text evidence="3 9">Belongs to the beta-eliminating lyase family.</text>
</comment>
<dbReference type="PANTHER" id="PTHR32325:SF4">
    <property type="entry name" value="TRYPTOPHANASE"/>
    <property type="match status" value="1"/>
</dbReference>
<dbReference type="InterPro" id="IPR015424">
    <property type="entry name" value="PyrdxlP-dep_Trfase"/>
</dbReference>
<dbReference type="SUPFAM" id="SSF53383">
    <property type="entry name" value="PLP-dependent transferases"/>
    <property type="match status" value="1"/>
</dbReference>
<feature type="modified residue" description="N6-(pyridoxal phosphate)lysine" evidence="9 10">
    <location>
        <position position="261"/>
    </location>
</feature>
<dbReference type="Gene3D" id="3.90.1150.10">
    <property type="entry name" value="Aspartate Aminotransferase, domain 1"/>
    <property type="match status" value="1"/>
</dbReference>
<evidence type="ECO:0000256" key="8">
    <source>
        <dbReference type="ARBA" id="ARBA00047962"/>
    </source>
</evidence>
<keyword evidence="6 9" id="KW-0823">Tryptophan catabolism</keyword>
<dbReference type="Pfam" id="PF01212">
    <property type="entry name" value="Beta_elim_lyase"/>
    <property type="match status" value="1"/>
</dbReference>
<dbReference type="EC" id="4.1.99.1" evidence="9"/>
<comment type="caution">
    <text evidence="12">The sequence shown here is derived from an EMBL/GenBank/DDBJ whole genome shotgun (WGS) entry which is preliminary data.</text>
</comment>
<dbReference type="PANTHER" id="PTHR32325">
    <property type="entry name" value="BETA-ELIMINATING LYASE-LIKE PROTEIN-RELATED"/>
    <property type="match status" value="1"/>
</dbReference>
<evidence type="ECO:0000256" key="3">
    <source>
        <dbReference type="ARBA" id="ARBA00009721"/>
    </source>
</evidence>
<reference evidence="12 13" key="1">
    <citation type="submission" date="2020-02" db="EMBL/GenBank/DDBJ databases">
        <title>Genome sequence of the type strain CGMCC 1.15528 of Mesorhizobium zhangyense.</title>
        <authorList>
            <person name="Gao J."/>
            <person name="Sun J."/>
        </authorList>
    </citation>
    <scope>NUCLEOTIDE SEQUENCE [LARGE SCALE GENOMIC DNA]</scope>
    <source>
        <strain evidence="12 13">CGMCC 1.15528</strain>
    </source>
</reference>
<keyword evidence="7 9" id="KW-0456">Lyase</keyword>